<accession>A0A1J1AAQ1</accession>
<dbReference type="KEGG" id="halh:HTSR_0408"/>
<evidence type="ECO:0000313" key="4">
    <source>
        <dbReference type="Proteomes" id="UP000186165"/>
    </source>
</evidence>
<evidence type="ECO:0000313" key="2">
    <source>
        <dbReference type="EMBL" id="APE94859.1"/>
    </source>
</evidence>
<dbReference type="EMBL" id="CP016070">
    <property type="protein sequence ID" value="AOW79608.1"/>
    <property type="molecule type" value="Genomic_DNA"/>
</dbReference>
<dbReference type="InterPro" id="IPR043927">
    <property type="entry name" value="DUF5778"/>
</dbReference>
<dbReference type="Proteomes" id="UP000186165">
    <property type="component" value="Chromosome"/>
</dbReference>
<reference evidence="4" key="2">
    <citation type="submission" date="2016-08" db="EMBL/GenBank/DDBJ databases">
        <title>Discovery of first anaerobic lithoheterotrophic haloarchae widely represented in hypersaline habitats.</title>
        <authorList>
            <person name="Sorokin D.Y."/>
            <person name="Kublanov I.V."/>
            <person name="Roman P."/>
            <person name="Sinninghe Damste J.S."/>
            <person name="Golyshin P.N."/>
            <person name="Rojo D."/>
            <person name="Ciordia S."/>
            <person name="Mena Md.C."/>
            <person name="Ferrer M."/>
            <person name="Smedile F."/>
            <person name="Messina E."/>
            <person name="La Cono V."/>
            <person name="Yakimov M.M."/>
        </authorList>
    </citation>
    <scope>NUCLEOTIDE SEQUENCE [LARGE SCALE GENOMIC DNA]</scope>
    <source>
        <strain evidence="4">HSR6</strain>
    </source>
</reference>
<proteinExistence type="predicted"/>
<gene>
    <name evidence="2" type="ORF">HSR6_0393</name>
    <name evidence="1" type="ORF">HTSR_0408</name>
</gene>
<dbReference type="Proteomes" id="UP000185608">
    <property type="component" value="Chromosome"/>
</dbReference>
<protein>
    <submittedName>
        <fullName evidence="1">Uncharacterized protein</fullName>
    </submittedName>
</protein>
<dbReference type="RefSeq" id="WP_070364365.1">
    <property type="nucleotide sequence ID" value="NZ_CP016070.1"/>
</dbReference>
<accession>A0A1D8S2M0</accession>
<name>A0A1D8S2M0_9EURY</name>
<reference evidence="1 3" key="1">
    <citation type="submission" date="2016-06" db="EMBL/GenBank/DDBJ databases">
        <title>Discovery of anaerobic lithoheterotrophic haloarchaeon capable of sulfur respiration by hydrogen and formate.</title>
        <authorList>
            <person name="Sorokin D.Y."/>
            <person name="Kublanov I.V."/>
            <person name="Roman P."/>
            <person name="Sinninghe Damste J.S."/>
            <person name="Golyshin P.N."/>
            <person name="Rojo D."/>
            <person name="Ciordia S."/>
            <person name="Mena Md.C."/>
            <person name="Ferrer M."/>
            <person name="Smedile F."/>
            <person name="Messina E."/>
            <person name="La Cono V."/>
            <person name="Yakimov M.M."/>
        </authorList>
    </citation>
    <scope>NUCLEOTIDE SEQUENCE [LARGE SCALE GENOMIC DNA]</scope>
    <source>
        <strain evidence="1 3">HTSR1</strain>
    </source>
</reference>
<evidence type="ECO:0000313" key="3">
    <source>
        <dbReference type="Proteomes" id="UP000185608"/>
    </source>
</evidence>
<evidence type="ECO:0000313" key="1">
    <source>
        <dbReference type="EMBL" id="AOW79608.1"/>
    </source>
</evidence>
<reference evidence="2" key="3">
    <citation type="journal article" date="2017" name="ISME J.">
        <title>Discovery of anaerobic lithoheterotrophic haloarchaea, ubiquitous in hypersaline habitats.</title>
        <authorList>
            <person name="Sorokin D.Y."/>
            <person name="Messina E."/>
            <person name="Smedile F."/>
            <person name="Roman P."/>
            <person name="Damste J.S.S."/>
            <person name="Ciordia S."/>
            <person name="Mena M.C."/>
            <person name="Ferrer M."/>
            <person name="Golyshin P.N."/>
            <person name="Kublanov I.V."/>
            <person name="Samarov N.I."/>
            <person name="Toshchakov S.V."/>
            <person name="La Cono V."/>
            <person name="Yakimov M.M."/>
        </authorList>
    </citation>
    <scope>NUCLEOTIDE SEQUENCE</scope>
    <source>
        <strain evidence="2">HSR6</strain>
    </source>
</reference>
<dbReference type="STRING" id="1873524.HSR6_0393"/>
<dbReference type="Pfam" id="PF19090">
    <property type="entry name" value="DUF5778"/>
    <property type="match status" value="1"/>
</dbReference>
<dbReference type="KEGG" id="hhsr:HSR6_0393"/>
<keyword evidence="4" id="KW-1185">Reference proteome</keyword>
<dbReference type="AlphaFoldDB" id="A0A1D8S2M0"/>
<dbReference type="EMBL" id="CP016804">
    <property type="protein sequence ID" value="APE94859.1"/>
    <property type="molecule type" value="Genomic_DNA"/>
</dbReference>
<organism evidence="1 3">
    <name type="scientific">Halodesulfurarchaeum formicicum</name>
    <dbReference type="NCBI Taxonomy" id="1873524"/>
    <lineage>
        <taxon>Archaea</taxon>
        <taxon>Methanobacteriati</taxon>
        <taxon>Methanobacteriota</taxon>
        <taxon>Stenosarchaea group</taxon>
        <taxon>Halobacteria</taxon>
        <taxon>Halobacteriales</taxon>
        <taxon>Halobacteriaceae</taxon>
        <taxon>Halodesulfurarchaeum</taxon>
    </lineage>
</organism>
<dbReference type="GeneID" id="30416919"/>
<dbReference type="OrthoDB" id="337273at2157"/>
<sequence length="137" mass="15548">MSEQGDVELYQQAVSLLQPGEAELVGIVVHTDFDRTEEPAMNELMLEIGERIAAAIQDDEMYVYSGEDDHRFGAGQFHGRRLGDDEFIWECQQLFRADSFDLVFYWERAGAHDAVVDSVTEVTDRVVPITEDGFVSR</sequence>